<name>A0AAV4Z422_9HYPH</name>
<dbReference type="PROSITE" id="PS52015">
    <property type="entry name" value="TONB_CTD"/>
    <property type="match status" value="1"/>
</dbReference>
<proteinExistence type="predicted"/>
<keyword evidence="2 6" id="KW-0812">Transmembrane</keyword>
<keyword evidence="9" id="KW-1185">Reference proteome</keyword>
<evidence type="ECO:0000256" key="2">
    <source>
        <dbReference type="ARBA" id="ARBA00022692"/>
    </source>
</evidence>
<dbReference type="RefSeq" id="WP_056147334.1">
    <property type="nucleotide sequence ID" value="NZ_BPQF01000006.1"/>
</dbReference>
<evidence type="ECO:0000256" key="1">
    <source>
        <dbReference type="ARBA" id="ARBA00004167"/>
    </source>
</evidence>
<dbReference type="Proteomes" id="UP001055307">
    <property type="component" value="Unassembled WGS sequence"/>
</dbReference>
<feature type="region of interest" description="Disordered" evidence="5">
    <location>
        <begin position="62"/>
        <end position="83"/>
    </location>
</feature>
<keyword evidence="3 6" id="KW-1133">Transmembrane helix</keyword>
<dbReference type="EMBL" id="BPQF01000006">
    <property type="protein sequence ID" value="GJD38408.1"/>
    <property type="molecule type" value="Genomic_DNA"/>
</dbReference>
<feature type="compositionally biased region" description="Pro residues" evidence="5">
    <location>
        <begin position="144"/>
        <end position="162"/>
    </location>
</feature>
<dbReference type="GO" id="GO:0016020">
    <property type="term" value="C:membrane"/>
    <property type="evidence" value="ECO:0007669"/>
    <property type="project" value="UniProtKB-SubCell"/>
</dbReference>
<gene>
    <name evidence="8" type="ORF">OICFNHDK_0853</name>
</gene>
<feature type="compositionally biased region" description="Low complexity" evidence="5">
    <location>
        <begin position="216"/>
        <end position="238"/>
    </location>
</feature>
<evidence type="ECO:0000313" key="8">
    <source>
        <dbReference type="EMBL" id="GJD38408.1"/>
    </source>
</evidence>
<evidence type="ECO:0000256" key="5">
    <source>
        <dbReference type="SAM" id="MobiDB-lite"/>
    </source>
</evidence>
<dbReference type="Pfam" id="PF03544">
    <property type="entry name" value="TonB_C"/>
    <property type="match status" value="1"/>
</dbReference>
<reference evidence="8" key="2">
    <citation type="submission" date="2021-08" db="EMBL/GenBank/DDBJ databases">
        <authorList>
            <person name="Tani A."/>
            <person name="Ola A."/>
            <person name="Ogura Y."/>
            <person name="Katsura K."/>
            <person name="Hayashi T."/>
        </authorList>
    </citation>
    <scope>NUCLEOTIDE SEQUENCE</scope>
    <source>
        <strain evidence="8">DSM 21893</strain>
    </source>
</reference>
<comment type="subcellular location">
    <subcellularLocation>
        <location evidence="1">Membrane</location>
        <topology evidence="1">Single-pass membrane protein</topology>
    </subcellularLocation>
</comment>
<sequence>MSALVSTREPGPKGPTGLAAAFLVAFVLHLAVLAGMMLFGQPPKAPPGENTITIDLAPQSTEAEAPSAPAMTEAVPPPAEETPVETPDVVEEVQPPDMAEVTPPETAEIPPDETQPVVTPDTITEVPPEEQVVTSTAEVAEPLVPPPPVVAKPPEPVKPPKPVEIVKPKPKPDPKIEAKRREELEAKREAIREAKLKAAKEAKLRAARETMRRAAQEGGPASSASSARQASTGSSASGNDPSALRQWQGALASAINGRMNRNAAAGTAGGTAVVRFTVSRSGQVLSAGLASSSGISVIDGAALAAVRGSLPAAPPGVSVSSLAVTVPMRFRPGG</sequence>
<dbReference type="SUPFAM" id="SSF74653">
    <property type="entry name" value="TolA/TonB C-terminal domain"/>
    <property type="match status" value="1"/>
</dbReference>
<keyword evidence="4 6" id="KW-0472">Membrane</keyword>
<feature type="compositionally biased region" description="Basic and acidic residues" evidence="5">
    <location>
        <begin position="164"/>
        <end position="183"/>
    </location>
</feature>
<evidence type="ECO:0000256" key="6">
    <source>
        <dbReference type="SAM" id="Phobius"/>
    </source>
</evidence>
<evidence type="ECO:0000256" key="3">
    <source>
        <dbReference type="ARBA" id="ARBA00022989"/>
    </source>
</evidence>
<feature type="compositionally biased region" description="Basic and acidic residues" evidence="5">
    <location>
        <begin position="202"/>
        <end position="215"/>
    </location>
</feature>
<feature type="region of interest" description="Disordered" evidence="5">
    <location>
        <begin position="202"/>
        <end position="243"/>
    </location>
</feature>
<evidence type="ECO:0000256" key="4">
    <source>
        <dbReference type="ARBA" id="ARBA00023136"/>
    </source>
</evidence>
<organism evidence="8 9">
    <name type="scientific">Methylobacterium bullatum</name>
    <dbReference type="NCBI Taxonomy" id="570505"/>
    <lineage>
        <taxon>Bacteria</taxon>
        <taxon>Pseudomonadati</taxon>
        <taxon>Pseudomonadota</taxon>
        <taxon>Alphaproteobacteria</taxon>
        <taxon>Hyphomicrobiales</taxon>
        <taxon>Methylobacteriaceae</taxon>
        <taxon>Methylobacterium</taxon>
    </lineage>
</organism>
<comment type="caution">
    <text evidence="8">The sequence shown here is derived from an EMBL/GenBank/DDBJ whole genome shotgun (WGS) entry which is preliminary data.</text>
</comment>
<feature type="region of interest" description="Disordered" evidence="5">
    <location>
        <begin position="99"/>
        <end position="119"/>
    </location>
</feature>
<dbReference type="NCBIfam" id="TIGR01352">
    <property type="entry name" value="tonB_Cterm"/>
    <property type="match status" value="1"/>
</dbReference>
<dbReference type="AlphaFoldDB" id="A0AAV4Z422"/>
<accession>A0AAV4Z422</accession>
<feature type="transmembrane region" description="Helical" evidence="6">
    <location>
        <begin position="20"/>
        <end position="39"/>
    </location>
</feature>
<dbReference type="InterPro" id="IPR006260">
    <property type="entry name" value="TonB/TolA_C"/>
</dbReference>
<feature type="region of interest" description="Disordered" evidence="5">
    <location>
        <begin position="144"/>
        <end position="183"/>
    </location>
</feature>
<dbReference type="Gene3D" id="3.30.1150.10">
    <property type="match status" value="1"/>
</dbReference>
<dbReference type="GO" id="GO:0055085">
    <property type="term" value="P:transmembrane transport"/>
    <property type="evidence" value="ECO:0007669"/>
    <property type="project" value="InterPro"/>
</dbReference>
<evidence type="ECO:0000313" key="9">
    <source>
        <dbReference type="Proteomes" id="UP001055307"/>
    </source>
</evidence>
<reference evidence="8" key="1">
    <citation type="journal article" date="2016" name="Front. Microbiol.">
        <title>Genome Sequence of the Piezophilic, Mesophilic Sulfate-Reducing Bacterium Desulfovibrio indicus J2T.</title>
        <authorList>
            <person name="Cao J."/>
            <person name="Maignien L."/>
            <person name="Shao Z."/>
            <person name="Alain K."/>
            <person name="Jebbar M."/>
        </authorList>
    </citation>
    <scope>NUCLEOTIDE SEQUENCE</scope>
    <source>
        <strain evidence="8">DSM 21893</strain>
    </source>
</reference>
<evidence type="ECO:0000259" key="7">
    <source>
        <dbReference type="PROSITE" id="PS52015"/>
    </source>
</evidence>
<protein>
    <recommendedName>
        <fullName evidence="7">TonB C-terminal domain-containing protein</fullName>
    </recommendedName>
</protein>
<feature type="domain" description="TonB C-terminal" evidence="7">
    <location>
        <begin position="244"/>
        <end position="334"/>
    </location>
</feature>
<dbReference type="InterPro" id="IPR037682">
    <property type="entry name" value="TonB_C"/>
</dbReference>